<dbReference type="PANTHER" id="PTHR43243:SF4">
    <property type="entry name" value="CATIONIC AMINO ACID TRANSPORTER 4"/>
    <property type="match status" value="1"/>
</dbReference>
<dbReference type="Pfam" id="PF13520">
    <property type="entry name" value="AA_permease_2"/>
    <property type="match status" value="1"/>
</dbReference>
<comment type="subcellular location">
    <subcellularLocation>
        <location evidence="1">Membrane</location>
        <topology evidence="1">Multi-pass membrane protein</topology>
    </subcellularLocation>
</comment>
<evidence type="ECO:0000256" key="6">
    <source>
        <dbReference type="SAM" id="Phobius"/>
    </source>
</evidence>
<protein>
    <submittedName>
        <fullName evidence="7">Amino acid permease</fullName>
    </submittedName>
</protein>
<dbReference type="OrthoDB" id="7065842at2"/>
<evidence type="ECO:0000313" key="8">
    <source>
        <dbReference type="Proteomes" id="UP000031521"/>
    </source>
</evidence>
<dbReference type="RefSeq" id="WP_043870365.1">
    <property type="nucleotide sequence ID" value="NZ_CP004393.1"/>
</dbReference>
<reference evidence="7 8" key="1">
    <citation type="journal article" date="2014" name="Int. J. Syst. Evol. Microbiol.">
        <title>Celeribacter indicus sp. nov., a polycyclic aromatic hydrocarbon-degrading bacterium from deep-sea sediment and reclassification of Huaishuia halophila as Celeribacter halophilus comb. nov.</title>
        <authorList>
            <person name="Lai Q."/>
            <person name="Cao J."/>
            <person name="Yuan J."/>
            <person name="Li F."/>
            <person name="Shao Z."/>
        </authorList>
    </citation>
    <scope>NUCLEOTIDE SEQUENCE [LARGE SCALE GENOMIC DNA]</scope>
    <source>
        <strain evidence="7">P73</strain>
    </source>
</reference>
<evidence type="ECO:0000256" key="4">
    <source>
        <dbReference type="ARBA" id="ARBA00022989"/>
    </source>
</evidence>
<dbReference type="Gene3D" id="1.20.1740.10">
    <property type="entry name" value="Amino acid/polyamine transporter I"/>
    <property type="match status" value="1"/>
</dbReference>
<dbReference type="GO" id="GO:0015171">
    <property type="term" value="F:amino acid transmembrane transporter activity"/>
    <property type="evidence" value="ECO:0007669"/>
    <property type="project" value="TreeGrafter"/>
</dbReference>
<feature type="transmembrane region" description="Helical" evidence="6">
    <location>
        <begin position="144"/>
        <end position="166"/>
    </location>
</feature>
<gene>
    <name evidence="7" type="ORF">P73_3203</name>
</gene>
<feature type="transmembrane region" description="Helical" evidence="6">
    <location>
        <begin position="178"/>
        <end position="197"/>
    </location>
</feature>
<dbReference type="PANTHER" id="PTHR43243">
    <property type="entry name" value="INNER MEMBRANE TRANSPORTER YGJI-RELATED"/>
    <property type="match status" value="1"/>
</dbReference>
<feature type="transmembrane region" description="Helical" evidence="6">
    <location>
        <begin position="338"/>
        <end position="359"/>
    </location>
</feature>
<keyword evidence="8" id="KW-1185">Reference proteome</keyword>
<feature type="transmembrane region" description="Helical" evidence="6">
    <location>
        <begin position="371"/>
        <end position="394"/>
    </location>
</feature>
<sequence>MSDHLRRRIGPGLLTAYGVGVMVGAGIYVLVGAVAAEAGLYAPVAFLLAGLIAAPSALSYAELSTRMPEAAGEAAYVEAGTGSRALGLIVGLAIVAGGTLSAAAVLRGGAGYLTGFLPVPFDLAVAGLGLLLVAVAVAGVLESLALAALFTAIEVAGLALVVWAGWSAPASPDWVAGAPPYLPGIGMAATLAFFAFIGFEDIVNMAEEVKRPERTLPIAILASLGITTLLYVLVTVAAVRVVPLEALAFSEQPLALVFEAGGGPLALLSAIAVAAALNGVLAQIVMAARVLFGLGKRGGALGLFHRAHPRFGTPVLATLLIGAAVIAAALLLPVSDLAGVTSTILLVVFTLVNASLLRLKRRRPEAPFTVPRWIPAVGLVFALLALAAFALGAMD</sequence>
<evidence type="ECO:0000256" key="2">
    <source>
        <dbReference type="ARBA" id="ARBA00022448"/>
    </source>
</evidence>
<dbReference type="Proteomes" id="UP000031521">
    <property type="component" value="Chromosome"/>
</dbReference>
<dbReference type="KEGG" id="cid:P73_3203"/>
<dbReference type="InterPro" id="IPR002293">
    <property type="entry name" value="AA/rel_permease1"/>
</dbReference>
<dbReference type="HOGENOM" id="CLU_007946_15_12_5"/>
<keyword evidence="2" id="KW-0813">Transport</keyword>
<evidence type="ECO:0000256" key="3">
    <source>
        <dbReference type="ARBA" id="ARBA00022692"/>
    </source>
</evidence>
<feature type="transmembrane region" description="Helical" evidence="6">
    <location>
        <begin position="12"/>
        <end position="34"/>
    </location>
</feature>
<feature type="transmembrane region" description="Helical" evidence="6">
    <location>
        <begin position="85"/>
        <end position="106"/>
    </location>
</feature>
<keyword evidence="3 6" id="KW-0812">Transmembrane</keyword>
<feature type="transmembrane region" description="Helical" evidence="6">
    <location>
        <begin position="40"/>
        <end position="61"/>
    </location>
</feature>
<dbReference type="STRING" id="1208324.P73_3203"/>
<keyword evidence="4 6" id="KW-1133">Transmembrane helix</keyword>
<dbReference type="EMBL" id="CP004393">
    <property type="protein sequence ID" value="AJE47918.1"/>
    <property type="molecule type" value="Genomic_DNA"/>
</dbReference>
<evidence type="ECO:0000256" key="1">
    <source>
        <dbReference type="ARBA" id="ARBA00004141"/>
    </source>
</evidence>
<feature type="transmembrane region" description="Helical" evidence="6">
    <location>
        <begin position="262"/>
        <end position="292"/>
    </location>
</feature>
<feature type="transmembrane region" description="Helical" evidence="6">
    <location>
        <begin position="218"/>
        <end position="242"/>
    </location>
</feature>
<proteinExistence type="predicted"/>
<name>A0A0B5DWT7_9RHOB</name>
<feature type="transmembrane region" description="Helical" evidence="6">
    <location>
        <begin position="313"/>
        <end position="332"/>
    </location>
</feature>
<dbReference type="AlphaFoldDB" id="A0A0B5DWT7"/>
<keyword evidence="5 6" id="KW-0472">Membrane</keyword>
<organism evidence="7 8">
    <name type="scientific">Celeribacter indicus</name>
    <dbReference type="NCBI Taxonomy" id="1208324"/>
    <lineage>
        <taxon>Bacteria</taxon>
        <taxon>Pseudomonadati</taxon>
        <taxon>Pseudomonadota</taxon>
        <taxon>Alphaproteobacteria</taxon>
        <taxon>Rhodobacterales</taxon>
        <taxon>Roseobacteraceae</taxon>
        <taxon>Celeribacter</taxon>
    </lineage>
</organism>
<feature type="transmembrane region" description="Helical" evidence="6">
    <location>
        <begin position="112"/>
        <end position="137"/>
    </location>
</feature>
<dbReference type="PIRSF" id="PIRSF006060">
    <property type="entry name" value="AA_transporter"/>
    <property type="match status" value="1"/>
</dbReference>
<dbReference type="GO" id="GO:0016020">
    <property type="term" value="C:membrane"/>
    <property type="evidence" value="ECO:0007669"/>
    <property type="project" value="UniProtKB-SubCell"/>
</dbReference>
<evidence type="ECO:0000313" key="7">
    <source>
        <dbReference type="EMBL" id="AJE47918.1"/>
    </source>
</evidence>
<accession>A0A0B5DWT7</accession>
<evidence type="ECO:0000256" key="5">
    <source>
        <dbReference type="ARBA" id="ARBA00023136"/>
    </source>
</evidence>